<name>A0ABU1UTQ4_9GAMM</name>
<dbReference type="Pfam" id="PF24389">
    <property type="entry name" value="ORC-CDC6-like"/>
    <property type="match status" value="1"/>
</dbReference>
<evidence type="ECO:0000313" key="1">
    <source>
        <dbReference type="EMBL" id="MDR7088556.1"/>
    </source>
</evidence>
<protein>
    <recommendedName>
        <fullName evidence="3">ATP-binding protein</fullName>
    </recommendedName>
</protein>
<dbReference type="Proteomes" id="UP001253595">
    <property type="component" value="Unassembled WGS sequence"/>
</dbReference>
<organism evidence="1 2">
    <name type="scientific">Cellvibrio fibrivorans</name>
    <dbReference type="NCBI Taxonomy" id="126350"/>
    <lineage>
        <taxon>Bacteria</taxon>
        <taxon>Pseudomonadati</taxon>
        <taxon>Pseudomonadota</taxon>
        <taxon>Gammaproteobacteria</taxon>
        <taxon>Cellvibrionales</taxon>
        <taxon>Cellvibrionaceae</taxon>
        <taxon>Cellvibrio</taxon>
    </lineage>
</organism>
<keyword evidence="2" id="KW-1185">Reference proteome</keyword>
<evidence type="ECO:0008006" key="3">
    <source>
        <dbReference type="Google" id="ProtNLM"/>
    </source>
</evidence>
<accession>A0ABU1UTQ4</accession>
<comment type="caution">
    <text evidence="1">The sequence shown here is derived from an EMBL/GenBank/DDBJ whole genome shotgun (WGS) entry which is preliminary data.</text>
</comment>
<evidence type="ECO:0000313" key="2">
    <source>
        <dbReference type="Proteomes" id="UP001253595"/>
    </source>
</evidence>
<reference evidence="1 2" key="1">
    <citation type="submission" date="2023-07" db="EMBL/GenBank/DDBJ databases">
        <title>Sorghum-associated microbial communities from plants grown in Nebraska, USA.</title>
        <authorList>
            <person name="Schachtman D."/>
        </authorList>
    </citation>
    <scope>NUCLEOTIDE SEQUENCE [LARGE SCALE GENOMIC DNA]</scope>
    <source>
        <strain evidence="1 2">BE190</strain>
    </source>
</reference>
<sequence length="613" mass="69375">MKPIAFLESFNAKTMQLKNIVDSFVTSEHFDDLAGVWNSLLIGPRGSGKTTLLRMLEPKALRLWSHPDAENYRNAIQYTGIYVPSDVAWGAMVDSLEDNGKLNPDCYKLLSEAAFITSVFQACISALEARLTLTEDAPHADYKVVTLTKSAQEEVLKKITRLWRLTGVSLSFSGLREALKLRMVEIKDKARELVYMPGHNVQDLFEKIPYANLPVEECVEAALGYFDEAIGERDSRWALLFDEFEIVPFDLQKVIMAKLRSTNSKIIYKIALAPCGHHTQINLDSFNSDPINDYKPVTLWYKDKNATLKFCSKLLASKISSDDSSSNILEQAQNLFGKSIYADVTSNEEDDTPKSNDWNGKWEAYFISLEKKDKSFKDFLTKKSIDASNLNSDLSIIRKIAPLVAFREAFIGDTGVPKAPKNFSDFYTGWEAFATISEGNPRWFIGMLNTMLSETRHRNLKTVPKSVQFEKINTTTDSYCAMLKLLAKEHKQVGLITKNPVFTLLKDIGDYFHERIIKHDFAEEMPLSFVVDKGISLEIENILKIAFNHGAIVCLSDNRDTKQFHSLTELRFRLAYLLAPELKLPLRGTKEIALSTILRTREAKKAPQQGSLI</sequence>
<dbReference type="InterPro" id="IPR027417">
    <property type="entry name" value="P-loop_NTPase"/>
</dbReference>
<dbReference type="RefSeq" id="WP_310068355.1">
    <property type="nucleotide sequence ID" value="NZ_JAVDVX010000001.1"/>
</dbReference>
<gene>
    <name evidence="1" type="ORF">J2X05_000559</name>
</gene>
<dbReference type="SUPFAM" id="SSF52540">
    <property type="entry name" value="P-loop containing nucleoside triphosphate hydrolases"/>
    <property type="match status" value="2"/>
</dbReference>
<proteinExistence type="predicted"/>
<dbReference type="EMBL" id="JAVDVX010000001">
    <property type="protein sequence ID" value="MDR7088556.1"/>
    <property type="molecule type" value="Genomic_DNA"/>
</dbReference>
<dbReference type="InterPro" id="IPR056955">
    <property type="entry name" value="ORC-CDC6-like"/>
</dbReference>